<dbReference type="CDD" id="cd03443">
    <property type="entry name" value="PaaI_thioesterase"/>
    <property type="match status" value="1"/>
</dbReference>
<organism evidence="5 6">
    <name type="scientific">Delftia acidovorans</name>
    <name type="common">Pseudomonas acidovorans</name>
    <name type="synonym">Comamonas acidovorans</name>
    <dbReference type="NCBI Taxonomy" id="80866"/>
    <lineage>
        <taxon>Bacteria</taxon>
        <taxon>Pseudomonadati</taxon>
        <taxon>Pseudomonadota</taxon>
        <taxon>Betaproteobacteria</taxon>
        <taxon>Burkholderiales</taxon>
        <taxon>Comamonadaceae</taxon>
        <taxon>Delftia</taxon>
    </lineage>
</organism>
<dbReference type="OMA" id="TTQVWQI"/>
<dbReference type="GeneID" id="94689381"/>
<dbReference type="Gene3D" id="3.10.129.10">
    <property type="entry name" value="Hotdog Thioesterase"/>
    <property type="match status" value="1"/>
</dbReference>
<reference evidence="5 6" key="1">
    <citation type="submission" date="2020-12" db="EMBL/GenBank/DDBJ databases">
        <title>FDA dAtabase for Regulatory Grade micrObial Sequences (FDA-ARGOS): Supporting development and validation of Infectious Disease Dx tests.</title>
        <authorList>
            <person name="Sproer C."/>
            <person name="Gronow S."/>
            <person name="Severitt S."/>
            <person name="Schroder I."/>
            <person name="Tallon L."/>
            <person name="Sadzewicz L."/>
            <person name="Zhao X."/>
            <person name="Boylan J."/>
            <person name="Ott S."/>
            <person name="Bowen H."/>
            <person name="Vavikolanu K."/>
            <person name="Mehta A."/>
            <person name="Aluvathingal J."/>
            <person name="Nadendla S."/>
            <person name="Lowell S."/>
            <person name="Myers T."/>
            <person name="Yan Y."/>
            <person name="Sichtig H."/>
        </authorList>
    </citation>
    <scope>NUCLEOTIDE SEQUENCE [LARGE SCALE GENOMIC DNA]</scope>
    <source>
        <strain evidence="5 6">FDAARGOS_909</strain>
    </source>
</reference>
<dbReference type="Pfam" id="PF03061">
    <property type="entry name" value="4HBT"/>
    <property type="match status" value="1"/>
</dbReference>
<sequence length="157" mass="16850">MPIWKRSFTLEDITSLSADTAVSHLGIEFTEIGDDFLRGRVHVDQRTCQPYGILHGGVNVVLAETLGSVAAACSIPEGWRSVGLNVSANHVRAARQGWVTGTARPVHLGQTTHVWAIELHDETGRLTCTCSLTMALLPPTHAQNVKLAAQPPVAAQP</sequence>
<evidence type="ECO:0000313" key="4">
    <source>
        <dbReference type="EMBL" id="MDX4954974.1"/>
    </source>
</evidence>
<dbReference type="EMBL" id="JAWWMZ010000005">
    <property type="protein sequence ID" value="MDX4954974.1"/>
    <property type="molecule type" value="Genomic_DNA"/>
</dbReference>
<name>A0A080NV31_DELAC</name>
<feature type="domain" description="Thioesterase" evidence="3">
    <location>
        <begin position="51"/>
        <end position="128"/>
    </location>
</feature>
<evidence type="ECO:0000313" key="6">
    <source>
        <dbReference type="Proteomes" id="UP000594778"/>
    </source>
</evidence>
<dbReference type="RefSeq" id="WP_012202024.1">
    <property type="nucleotide sequence ID" value="NZ_CAGKLB010000001.1"/>
</dbReference>
<dbReference type="InterPro" id="IPR006683">
    <property type="entry name" value="Thioestr_dom"/>
</dbReference>
<evidence type="ECO:0000256" key="1">
    <source>
        <dbReference type="ARBA" id="ARBA00008324"/>
    </source>
</evidence>
<dbReference type="GO" id="GO:0005829">
    <property type="term" value="C:cytosol"/>
    <property type="evidence" value="ECO:0007669"/>
    <property type="project" value="TreeGrafter"/>
</dbReference>
<dbReference type="EMBL" id="CP065668">
    <property type="protein sequence ID" value="QPS06674.1"/>
    <property type="molecule type" value="Genomic_DNA"/>
</dbReference>
<evidence type="ECO:0000259" key="3">
    <source>
        <dbReference type="Pfam" id="PF03061"/>
    </source>
</evidence>
<evidence type="ECO:0000313" key="5">
    <source>
        <dbReference type="EMBL" id="QPS06674.1"/>
    </source>
</evidence>
<gene>
    <name evidence="5" type="ORF">I6G66_20490</name>
    <name evidence="4" type="ORF">SGN30_16285</name>
</gene>
<protein>
    <submittedName>
        <fullName evidence="5">Hotdog fold thioesterase</fullName>
    </submittedName>
</protein>
<keyword evidence="2" id="KW-0378">Hydrolase</keyword>
<dbReference type="Proteomes" id="UP000594778">
    <property type="component" value="Chromosome"/>
</dbReference>
<evidence type="ECO:0000256" key="2">
    <source>
        <dbReference type="ARBA" id="ARBA00022801"/>
    </source>
</evidence>
<dbReference type="SUPFAM" id="SSF54637">
    <property type="entry name" value="Thioesterase/thiol ester dehydrase-isomerase"/>
    <property type="match status" value="1"/>
</dbReference>
<dbReference type="PANTHER" id="PTHR43240:SF5">
    <property type="entry name" value="1,4-DIHYDROXY-2-NAPHTHOYL-COA THIOESTERASE 1"/>
    <property type="match status" value="1"/>
</dbReference>
<proteinExistence type="inferred from homology"/>
<dbReference type="InterPro" id="IPR029069">
    <property type="entry name" value="HotDog_dom_sf"/>
</dbReference>
<comment type="similarity">
    <text evidence="1">Belongs to the thioesterase PaaI family.</text>
</comment>
<dbReference type="InterPro" id="IPR003736">
    <property type="entry name" value="PAAI_dom"/>
</dbReference>
<reference evidence="4" key="2">
    <citation type="submission" date="2023-11" db="EMBL/GenBank/DDBJ databases">
        <title>Identification and selenium tolerance of Delftia acidovorans R3-25.</title>
        <authorList>
            <person name="Zhang S."/>
            <person name="Liu Y."/>
            <person name="Guo Y."/>
        </authorList>
    </citation>
    <scope>NUCLEOTIDE SEQUENCE</scope>
    <source>
        <strain evidence="4">R3-25</strain>
    </source>
</reference>
<dbReference type="GO" id="GO:0061522">
    <property type="term" value="F:1,4-dihydroxy-2-naphthoyl-CoA thioesterase activity"/>
    <property type="evidence" value="ECO:0007669"/>
    <property type="project" value="TreeGrafter"/>
</dbReference>
<dbReference type="NCBIfam" id="TIGR00369">
    <property type="entry name" value="unchar_dom_1"/>
    <property type="match status" value="1"/>
</dbReference>
<accession>A0A080NV31</accession>
<dbReference type="Proteomes" id="UP001287445">
    <property type="component" value="Unassembled WGS sequence"/>
</dbReference>
<dbReference type="PANTHER" id="PTHR43240">
    <property type="entry name" value="1,4-DIHYDROXY-2-NAPHTHOYL-COA THIOESTERASE 1"/>
    <property type="match status" value="1"/>
</dbReference>
<dbReference type="AlphaFoldDB" id="A0A080NV31"/>